<evidence type="ECO:0000313" key="12">
    <source>
        <dbReference type="Proteomes" id="UP000504638"/>
    </source>
</evidence>
<evidence type="ECO:0000256" key="5">
    <source>
        <dbReference type="ARBA" id="ARBA00022777"/>
    </source>
</evidence>
<dbReference type="PANTHER" id="PTHR43895:SF32">
    <property type="entry name" value="SERINE_THREONINE-PROTEIN KINASE CHK1"/>
    <property type="match status" value="1"/>
</dbReference>
<dbReference type="InterPro" id="IPR011009">
    <property type="entry name" value="Kinase-like_dom_sf"/>
</dbReference>
<dbReference type="InterPro" id="IPR008271">
    <property type="entry name" value="Ser/Thr_kinase_AS"/>
</dbReference>
<evidence type="ECO:0000256" key="7">
    <source>
        <dbReference type="ARBA" id="ARBA00047899"/>
    </source>
</evidence>
<feature type="binding site" evidence="9">
    <location>
        <position position="46"/>
    </location>
    <ligand>
        <name>ATP</name>
        <dbReference type="ChEBI" id="CHEBI:30616"/>
    </ligand>
</feature>
<proteinExistence type="predicted"/>
<accession>A0A6G1G935</accession>
<dbReference type="PROSITE" id="PS00107">
    <property type="entry name" value="PROTEIN_KINASE_ATP"/>
    <property type="match status" value="1"/>
</dbReference>
<dbReference type="Gene3D" id="1.10.510.10">
    <property type="entry name" value="Transferase(Phosphotransferase) domain 1"/>
    <property type="match status" value="1"/>
</dbReference>
<organism evidence="11">
    <name type="scientific">Eremomyces bilateralis CBS 781.70</name>
    <dbReference type="NCBI Taxonomy" id="1392243"/>
    <lineage>
        <taxon>Eukaryota</taxon>
        <taxon>Fungi</taxon>
        <taxon>Dikarya</taxon>
        <taxon>Ascomycota</taxon>
        <taxon>Pezizomycotina</taxon>
        <taxon>Dothideomycetes</taxon>
        <taxon>Dothideomycetes incertae sedis</taxon>
        <taxon>Eremomycetales</taxon>
        <taxon>Eremomycetaceae</taxon>
        <taxon>Eremomyces</taxon>
    </lineage>
</organism>
<evidence type="ECO:0000256" key="6">
    <source>
        <dbReference type="ARBA" id="ARBA00022840"/>
    </source>
</evidence>
<dbReference type="GO" id="GO:0005634">
    <property type="term" value="C:nucleus"/>
    <property type="evidence" value="ECO:0007669"/>
    <property type="project" value="TreeGrafter"/>
</dbReference>
<dbReference type="AlphaFoldDB" id="A0A6G1G935"/>
<reference evidence="13" key="3">
    <citation type="submission" date="2025-04" db="UniProtKB">
        <authorList>
            <consortium name="RefSeq"/>
        </authorList>
    </citation>
    <scope>IDENTIFICATION</scope>
    <source>
        <strain evidence="13">CBS 781.70</strain>
    </source>
</reference>
<evidence type="ECO:0000256" key="1">
    <source>
        <dbReference type="ARBA" id="ARBA00012513"/>
    </source>
</evidence>
<keyword evidence="6 9" id="KW-0067">ATP-binding</keyword>
<comment type="catalytic activity">
    <reaction evidence="8">
        <text>L-seryl-[protein] + ATP = O-phospho-L-seryl-[protein] + ADP + H(+)</text>
        <dbReference type="Rhea" id="RHEA:17989"/>
        <dbReference type="Rhea" id="RHEA-COMP:9863"/>
        <dbReference type="Rhea" id="RHEA-COMP:11604"/>
        <dbReference type="ChEBI" id="CHEBI:15378"/>
        <dbReference type="ChEBI" id="CHEBI:29999"/>
        <dbReference type="ChEBI" id="CHEBI:30616"/>
        <dbReference type="ChEBI" id="CHEBI:83421"/>
        <dbReference type="ChEBI" id="CHEBI:456216"/>
        <dbReference type="EC" id="2.7.11.1"/>
    </reaction>
</comment>
<dbReference type="InterPro" id="IPR017441">
    <property type="entry name" value="Protein_kinase_ATP_BS"/>
</dbReference>
<reference evidence="11 13" key="1">
    <citation type="submission" date="2020-01" db="EMBL/GenBank/DDBJ databases">
        <authorList>
            <consortium name="DOE Joint Genome Institute"/>
            <person name="Haridas S."/>
            <person name="Albert R."/>
            <person name="Binder M."/>
            <person name="Bloem J."/>
            <person name="Labutti K."/>
            <person name="Salamov A."/>
            <person name="Andreopoulos B."/>
            <person name="Baker S.E."/>
            <person name="Barry K."/>
            <person name="Bills G."/>
            <person name="Bluhm B.H."/>
            <person name="Cannon C."/>
            <person name="Castanera R."/>
            <person name="Culley D.E."/>
            <person name="Daum C."/>
            <person name="Ezra D."/>
            <person name="Gonzalez J.B."/>
            <person name="Henrissat B."/>
            <person name="Kuo A."/>
            <person name="Liang C."/>
            <person name="Lipzen A."/>
            <person name="Lutzoni F."/>
            <person name="Magnuson J."/>
            <person name="Mondo S."/>
            <person name="Nolan M."/>
            <person name="Ohm R."/>
            <person name="Pangilinan J."/>
            <person name="Park H.-J."/>
            <person name="Ramirez L."/>
            <person name="Alfaro M."/>
            <person name="Sun H."/>
            <person name="Tritt A."/>
            <person name="Yoshinaga Y."/>
            <person name="Zwiers L.-H."/>
            <person name="Turgeon B.G."/>
            <person name="Goodwin S.B."/>
            <person name="Spatafora J.W."/>
            <person name="Crous P.W."/>
            <person name="Grigoriev I.V."/>
        </authorList>
    </citation>
    <scope>NUCLEOTIDE SEQUENCE</scope>
    <source>
        <strain evidence="11 13">CBS 781.70</strain>
    </source>
</reference>
<dbReference type="GO" id="GO:0007095">
    <property type="term" value="P:mitotic G2 DNA damage checkpoint signaling"/>
    <property type="evidence" value="ECO:0007669"/>
    <property type="project" value="TreeGrafter"/>
</dbReference>
<keyword evidence="12" id="KW-1185">Reference proteome</keyword>
<comment type="catalytic activity">
    <reaction evidence="7">
        <text>L-threonyl-[protein] + ATP = O-phospho-L-threonyl-[protein] + ADP + H(+)</text>
        <dbReference type="Rhea" id="RHEA:46608"/>
        <dbReference type="Rhea" id="RHEA-COMP:11060"/>
        <dbReference type="Rhea" id="RHEA-COMP:11605"/>
        <dbReference type="ChEBI" id="CHEBI:15378"/>
        <dbReference type="ChEBI" id="CHEBI:30013"/>
        <dbReference type="ChEBI" id="CHEBI:30616"/>
        <dbReference type="ChEBI" id="CHEBI:61977"/>
        <dbReference type="ChEBI" id="CHEBI:456216"/>
        <dbReference type="EC" id="2.7.11.1"/>
    </reaction>
</comment>
<dbReference type="PROSITE" id="PS50011">
    <property type="entry name" value="PROTEIN_KINASE_DOM"/>
    <property type="match status" value="1"/>
</dbReference>
<dbReference type="GO" id="GO:0005524">
    <property type="term" value="F:ATP binding"/>
    <property type="evidence" value="ECO:0007669"/>
    <property type="project" value="UniProtKB-UniRule"/>
</dbReference>
<dbReference type="GeneID" id="54415459"/>
<dbReference type="Proteomes" id="UP000504638">
    <property type="component" value="Unplaced"/>
</dbReference>
<protein>
    <recommendedName>
        <fullName evidence="1">non-specific serine/threonine protein kinase</fullName>
        <ecNumber evidence="1">2.7.11.1</ecNumber>
    </recommendedName>
</protein>
<evidence type="ECO:0000256" key="2">
    <source>
        <dbReference type="ARBA" id="ARBA00022527"/>
    </source>
</evidence>
<dbReference type="GO" id="GO:0004674">
    <property type="term" value="F:protein serine/threonine kinase activity"/>
    <property type="evidence" value="ECO:0007669"/>
    <property type="project" value="UniProtKB-KW"/>
</dbReference>
<dbReference type="InterPro" id="IPR000719">
    <property type="entry name" value="Prot_kinase_dom"/>
</dbReference>
<evidence type="ECO:0000256" key="8">
    <source>
        <dbReference type="ARBA" id="ARBA00048679"/>
    </source>
</evidence>
<keyword evidence="2 11" id="KW-0723">Serine/threonine-protein kinase</keyword>
<evidence type="ECO:0000259" key="10">
    <source>
        <dbReference type="PROSITE" id="PS50011"/>
    </source>
</evidence>
<dbReference type="RefSeq" id="XP_033536133.1">
    <property type="nucleotide sequence ID" value="XM_033674889.1"/>
</dbReference>
<dbReference type="SMART" id="SM00220">
    <property type="entry name" value="S_TKc"/>
    <property type="match status" value="1"/>
</dbReference>
<dbReference type="SUPFAM" id="SSF56112">
    <property type="entry name" value="Protein kinase-like (PK-like)"/>
    <property type="match status" value="1"/>
</dbReference>
<keyword evidence="3" id="KW-0808">Transferase</keyword>
<keyword evidence="4 9" id="KW-0547">Nucleotide-binding</keyword>
<dbReference type="OrthoDB" id="539158at2759"/>
<evidence type="ECO:0000256" key="4">
    <source>
        <dbReference type="ARBA" id="ARBA00022741"/>
    </source>
</evidence>
<dbReference type="PROSITE" id="PS00108">
    <property type="entry name" value="PROTEIN_KINASE_ST"/>
    <property type="match status" value="1"/>
</dbReference>
<gene>
    <name evidence="11 13" type="ORF">P152DRAFT_275871</name>
</gene>
<dbReference type="EMBL" id="ML975153">
    <property type="protein sequence ID" value="KAF1814502.1"/>
    <property type="molecule type" value="Genomic_DNA"/>
</dbReference>
<evidence type="ECO:0000313" key="13">
    <source>
        <dbReference type="RefSeq" id="XP_033536133.1"/>
    </source>
</evidence>
<sequence>MYLQSQVEEPINLPFRLVSGTIGQGAYAFIRKACPLKDVKPIIAVKFINKEQAFRIGRLTQKKLENEVILHKHLGKHQNIIECIGFGGDPSWLWIQMELAEGGDLFDKIEADEGVGDRVAHLYFTQLINAVSYMHDKGIAHRDLKPENILLSGGGNLKLADFGLATLFRHRNIEKRCTTVCGSPPYIAPEVLAQRSNKKGNELESGYQADKVDIWSCGIVLFVLLVGNTPWDEPTMNSYEFMEFVKLEGRTTDELWTKLDSSVTSLLRGMLKLDSAQRFSLQEVRTHPWFTERNPYLDARGRIANPVVLATQMLESLHIDFDSKPTFTPHRMDAMDMDQPQISMTQPETLVGEMSLDWERVPHFQEGVSLSQPTDIRSGGTISHSLLSYLAEDPSLSQFTATPAVPLTLTQQARHFKDIMPSFSLTRFVSPRSLTLLLPLLKEAMHRLGIPATERITDSGAVVEVKTIDGRKQALAGAILVERYNNELLEVRFLKKKGDPLEWRRLFKKVVILCKDAIAVPEH</sequence>
<evidence type="ECO:0000256" key="9">
    <source>
        <dbReference type="PROSITE-ProRule" id="PRU10141"/>
    </source>
</evidence>
<dbReference type="FunFam" id="1.10.510.10:FF:000692">
    <property type="entry name" value="Serine/threonine protein kinase, variant"/>
    <property type="match status" value="1"/>
</dbReference>
<name>A0A6G1G935_9PEZI</name>
<dbReference type="PANTHER" id="PTHR43895">
    <property type="entry name" value="CALCIUM/CALMODULIN-DEPENDENT PROTEIN KINASE KINASE-RELATED"/>
    <property type="match status" value="1"/>
</dbReference>
<keyword evidence="5 11" id="KW-0418">Kinase</keyword>
<evidence type="ECO:0000256" key="3">
    <source>
        <dbReference type="ARBA" id="ARBA00022679"/>
    </source>
</evidence>
<dbReference type="GO" id="GO:0035861">
    <property type="term" value="C:site of double-strand break"/>
    <property type="evidence" value="ECO:0007669"/>
    <property type="project" value="TreeGrafter"/>
</dbReference>
<feature type="domain" description="Protein kinase" evidence="10">
    <location>
        <begin position="16"/>
        <end position="290"/>
    </location>
</feature>
<dbReference type="EC" id="2.7.11.1" evidence="1"/>
<reference evidence="13" key="2">
    <citation type="submission" date="2020-04" db="EMBL/GenBank/DDBJ databases">
        <authorList>
            <consortium name="NCBI Genome Project"/>
        </authorList>
    </citation>
    <scope>NUCLEOTIDE SEQUENCE</scope>
    <source>
        <strain evidence="13">CBS 781.70</strain>
    </source>
</reference>
<dbReference type="Pfam" id="PF00069">
    <property type="entry name" value="Pkinase"/>
    <property type="match status" value="1"/>
</dbReference>
<dbReference type="GO" id="GO:0005737">
    <property type="term" value="C:cytoplasm"/>
    <property type="evidence" value="ECO:0007669"/>
    <property type="project" value="TreeGrafter"/>
</dbReference>
<evidence type="ECO:0000313" key="11">
    <source>
        <dbReference type="EMBL" id="KAF1814502.1"/>
    </source>
</evidence>